<sequence>MKSFKYIAFSSMALVMGLTSCSDFLDKLPDERTEIDSPKKIIDLLKTSYPSSSFQWISEISSDNLIDNNCPHLPYDGDAAQKLTHYNLSTYSGNRMDEELFKFEPAVSATYNTQDSPGDVWNSYYGSVASVNHALEAIDRLGGTDNAALSNELKAAKGEALLIRAYDHFILVNVFSQAYKDEQASKNDVGVPYVTEVENVVNKHYERGNVADTYAKIKKDLEEGLSLISDVNYQMPKWHFNVNAAHAFAARVYLYTHDWDKVIEHADSVLGKDIENVGRMLMDYSGFGDCSTGEDFANVWQDPDANNNLMLISTYSLLSRRACGYRFSTNSNALRDIYYHSGPTWSGWKANPTGIVGGFSFYRGDSEYGFFPSKIIEQFQYTNKVSGIGYVHGIMRAFTGSMLILERAEAKIMKADYDGAMEDIIAYDKSRQTFSPADKQQFRMTEPTKDILLRWYGRSTNPNCFADWNFTQQISGSYVVPAEAVPYMNAINDMRRFETWLEGLRFFDLKRWGFEYTHEVGLQSAKYVIRPNDTRFAIELPWEALSAGIESSRPQSTDENDIKDGTDLEKFRVK</sequence>
<evidence type="ECO:0000313" key="3">
    <source>
        <dbReference type="EMBL" id="NPD91908.1"/>
    </source>
</evidence>
<name>A0ABX2AL28_9BACT</name>
<dbReference type="InterPro" id="IPR011990">
    <property type="entry name" value="TPR-like_helical_dom_sf"/>
</dbReference>
<dbReference type="Gene3D" id="1.25.40.390">
    <property type="match status" value="2"/>
</dbReference>
<dbReference type="Proteomes" id="UP000714420">
    <property type="component" value="Unassembled WGS sequence"/>
</dbReference>
<evidence type="ECO:0000256" key="1">
    <source>
        <dbReference type="SAM" id="MobiDB-lite"/>
    </source>
</evidence>
<dbReference type="SUPFAM" id="SSF48452">
    <property type="entry name" value="TPR-like"/>
    <property type="match status" value="1"/>
</dbReference>
<organism evidence="3 4">
    <name type="scientific">Xylanibacter muris</name>
    <dbReference type="NCBI Taxonomy" id="2736290"/>
    <lineage>
        <taxon>Bacteria</taxon>
        <taxon>Pseudomonadati</taxon>
        <taxon>Bacteroidota</taxon>
        <taxon>Bacteroidia</taxon>
        <taxon>Bacteroidales</taxon>
        <taxon>Prevotellaceae</taxon>
        <taxon>Xylanibacter</taxon>
    </lineage>
</organism>
<reference evidence="3 4" key="1">
    <citation type="submission" date="2020-05" db="EMBL/GenBank/DDBJ databases">
        <title>Distinct polysaccharide utilization as determinants for interspecies competition between intestinal Prevotella spp.</title>
        <authorList>
            <person name="Galvez E.J.C."/>
            <person name="Iljazovic A."/>
            <person name="Strowig T."/>
        </authorList>
    </citation>
    <scope>NUCLEOTIDE SEQUENCE [LARGE SCALE GENOMIC DNA]</scope>
    <source>
        <strain evidence="3 4">PMUR</strain>
    </source>
</reference>
<evidence type="ECO:0000313" key="4">
    <source>
        <dbReference type="Proteomes" id="UP000714420"/>
    </source>
</evidence>
<keyword evidence="4" id="KW-1185">Reference proteome</keyword>
<dbReference type="InterPro" id="IPR033985">
    <property type="entry name" value="SusD-like_N"/>
</dbReference>
<feature type="compositionally biased region" description="Basic and acidic residues" evidence="1">
    <location>
        <begin position="560"/>
        <end position="574"/>
    </location>
</feature>
<comment type="caution">
    <text evidence="3">The sequence shown here is derived from an EMBL/GenBank/DDBJ whole genome shotgun (WGS) entry which is preliminary data.</text>
</comment>
<protein>
    <recommendedName>
        <fullName evidence="2">SusD-like N-terminal domain-containing protein</fullName>
    </recommendedName>
</protein>
<feature type="region of interest" description="Disordered" evidence="1">
    <location>
        <begin position="549"/>
        <end position="574"/>
    </location>
</feature>
<dbReference type="RefSeq" id="WP_172275253.1">
    <property type="nucleotide sequence ID" value="NZ_CASGMU010000003.1"/>
</dbReference>
<dbReference type="Pfam" id="PF14322">
    <property type="entry name" value="SusD-like_3"/>
    <property type="match status" value="1"/>
</dbReference>
<dbReference type="EMBL" id="JABKKF010000004">
    <property type="protein sequence ID" value="NPD91908.1"/>
    <property type="molecule type" value="Genomic_DNA"/>
</dbReference>
<feature type="domain" description="SusD-like N-terminal" evidence="2">
    <location>
        <begin position="23"/>
        <end position="254"/>
    </location>
</feature>
<evidence type="ECO:0000259" key="2">
    <source>
        <dbReference type="Pfam" id="PF14322"/>
    </source>
</evidence>
<gene>
    <name evidence="3" type="ORF">HPS56_06000</name>
</gene>
<dbReference type="PROSITE" id="PS51257">
    <property type="entry name" value="PROKAR_LIPOPROTEIN"/>
    <property type="match status" value="1"/>
</dbReference>
<proteinExistence type="predicted"/>
<accession>A0ABX2AL28</accession>